<reference evidence="1" key="2">
    <citation type="submission" date="2021-04" db="EMBL/GenBank/DDBJ databases">
        <authorList>
            <person name="Gilroy R."/>
        </authorList>
    </citation>
    <scope>NUCLEOTIDE SEQUENCE</scope>
    <source>
        <strain evidence="1">Gambia15-2214</strain>
    </source>
</reference>
<evidence type="ECO:0008006" key="3">
    <source>
        <dbReference type="Google" id="ProtNLM"/>
    </source>
</evidence>
<evidence type="ECO:0000313" key="1">
    <source>
        <dbReference type="EMBL" id="MBU3850635.1"/>
    </source>
</evidence>
<protein>
    <recommendedName>
        <fullName evidence="3">IrrE N-terminal-like domain-containing protein</fullName>
    </recommendedName>
</protein>
<organism evidence="1 2">
    <name type="scientific">Candidatus Treponema excrementipullorum</name>
    <dbReference type="NCBI Taxonomy" id="2838768"/>
    <lineage>
        <taxon>Bacteria</taxon>
        <taxon>Pseudomonadati</taxon>
        <taxon>Spirochaetota</taxon>
        <taxon>Spirochaetia</taxon>
        <taxon>Spirochaetales</taxon>
        <taxon>Treponemataceae</taxon>
        <taxon>Treponema</taxon>
    </lineage>
</organism>
<comment type="caution">
    <text evidence="1">The sequence shown here is derived from an EMBL/GenBank/DDBJ whole genome shotgun (WGS) entry which is preliminary data.</text>
</comment>
<dbReference type="EMBL" id="JAHLFV010000202">
    <property type="protein sequence ID" value="MBU3850635.1"/>
    <property type="molecule type" value="Genomic_DNA"/>
</dbReference>
<proteinExistence type="predicted"/>
<dbReference type="AlphaFoldDB" id="A0A9E2L3U8"/>
<reference evidence="1" key="1">
    <citation type="journal article" date="2021" name="PeerJ">
        <title>Extensive microbial diversity within the chicken gut microbiome revealed by metagenomics and culture.</title>
        <authorList>
            <person name="Gilroy R."/>
            <person name="Ravi A."/>
            <person name="Getino M."/>
            <person name="Pursley I."/>
            <person name="Horton D.L."/>
            <person name="Alikhan N.F."/>
            <person name="Baker D."/>
            <person name="Gharbi K."/>
            <person name="Hall N."/>
            <person name="Watson M."/>
            <person name="Adriaenssens E.M."/>
            <person name="Foster-Nyarko E."/>
            <person name="Jarju S."/>
            <person name="Secka A."/>
            <person name="Antonio M."/>
            <person name="Oren A."/>
            <person name="Chaudhuri R.R."/>
            <person name="La Ragione R."/>
            <person name="Hildebrand F."/>
            <person name="Pallen M.J."/>
        </authorList>
    </citation>
    <scope>NUCLEOTIDE SEQUENCE</scope>
    <source>
        <strain evidence="1">Gambia15-2214</strain>
    </source>
</reference>
<accession>A0A9E2L3U8</accession>
<sequence length="171" mass="19569">MQTENHNSAVADMTLPPWRREEIITIAVDTFLAIKTGTDIKAHIRSKGIVLREYSAFDPENLKKLQEDFPKNHWKAGFFCQETDPQTGKICRIIVYNDSYNETIQLHIILHEYGHAVLRHTEQCILAEQEALCFAVVMMLLLKLDNAFSLRSMFHNNKILQSGGAMKHVSA</sequence>
<evidence type="ECO:0000313" key="2">
    <source>
        <dbReference type="Proteomes" id="UP000823914"/>
    </source>
</evidence>
<gene>
    <name evidence="1" type="ORF">IAA16_08720</name>
</gene>
<name>A0A9E2L3U8_9SPIR</name>
<dbReference type="Proteomes" id="UP000823914">
    <property type="component" value="Unassembled WGS sequence"/>
</dbReference>